<dbReference type="InterPro" id="IPR009030">
    <property type="entry name" value="Growth_fac_rcpt_cys_sf"/>
</dbReference>
<dbReference type="PROSITE" id="PS50050">
    <property type="entry name" value="TNFR_NGFR_2"/>
    <property type="match status" value="1"/>
</dbReference>
<dbReference type="SMART" id="SM00261">
    <property type="entry name" value="FU"/>
    <property type="match status" value="4"/>
</dbReference>
<dbReference type="GO" id="GO:0016020">
    <property type="term" value="C:membrane"/>
    <property type="evidence" value="ECO:0007669"/>
    <property type="project" value="InterPro"/>
</dbReference>
<evidence type="ECO:0000256" key="2">
    <source>
        <dbReference type="ARBA" id="ARBA00022737"/>
    </source>
</evidence>
<evidence type="ECO:0000256" key="4">
    <source>
        <dbReference type="PROSITE-ProRule" id="PRU00206"/>
    </source>
</evidence>
<dbReference type="InterPro" id="IPR006212">
    <property type="entry name" value="Furin_repeat"/>
</dbReference>
<dbReference type="InterPro" id="IPR011936">
    <property type="entry name" value="Myxo_disulph_rpt"/>
</dbReference>
<evidence type="ECO:0000256" key="6">
    <source>
        <dbReference type="SAM" id="MobiDB-lite"/>
    </source>
</evidence>
<feature type="transmembrane region" description="Helical" evidence="7">
    <location>
        <begin position="1518"/>
        <end position="1538"/>
    </location>
</feature>
<dbReference type="NCBIfam" id="TIGR02232">
    <property type="entry name" value="myxo_disulf_rpt"/>
    <property type="match status" value="1"/>
</dbReference>
<dbReference type="Pfam" id="PF05345">
    <property type="entry name" value="He_PIG"/>
    <property type="match status" value="2"/>
</dbReference>
<dbReference type="InterPro" id="IPR013783">
    <property type="entry name" value="Ig-like_fold"/>
</dbReference>
<comment type="caution">
    <text evidence="9">The sequence shown here is derived from an EMBL/GenBank/DDBJ whole genome shotgun (WGS) entry which is preliminary data.</text>
</comment>
<dbReference type="Pfam" id="PF13948">
    <property type="entry name" value="DUF4215"/>
    <property type="match status" value="1"/>
</dbReference>
<keyword evidence="7" id="KW-0472">Membrane</keyword>
<organism evidence="9 10">
    <name type="scientific">Euplotes crassus</name>
    <dbReference type="NCBI Taxonomy" id="5936"/>
    <lineage>
        <taxon>Eukaryota</taxon>
        <taxon>Sar</taxon>
        <taxon>Alveolata</taxon>
        <taxon>Ciliophora</taxon>
        <taxon>Intramacronucleata</taxon>
        <taxon>Spirotrichea</taxon>
        <taxon>Hypotrichia</taxon>
        <taxon>Euplotida</taxon>
        <taxon>Euplotidae</taxon>
        <taxon>Moneuplotes</taxon>
    </lineage>
</organism>
<keyword evidence="7" id="KW-1133">Transmembrane helix</keyword>
<feature type="compositionally biased region" description="Polar residues" evidence="6">
    <location>
        <begin position="1634"/>
        <end position="1656"/>
    </location>
</feature>
<dbReference type="Proteomes" id="UP001295684">
    <property type="component" value="Unassembled WGS sequence"/>
</dbReference>
<evidence type="ECO:0000256" key="7">
    <source>
        <dbReference type="SAM" id="Phobius"/>
    </source>
</evidence>
<keyword evidence="2" id="KW-0677">Repeat</keyword>
<name>A0AAD1XPM1_EUPCR</name>
<dbReference type="InterPro" id="IPR001368">
    <property type="entry name" value="TNFR/NGFR_Cys_rich_reg"/>
</dbReference>
<feature type="compositionally biased region" description="Basic and acidic residues" evidence="6">
    <location>
        <begin position="1757"/>
        <end position="1774"/>
    </location>
</feature>
<keyword evidence="3" id="KW-1015">Disulfide bond</keyword>
<proteinExistence type="predicted"/>
<feature type="transmembrane region" description="Helical" evidence="7">
    <location>
        <begin position="1325"/>
        <end position="1351"/>
    </location>
</feature>
<dbReference type="CDD" id="cd00064">
    <property type="entry name" value="FU"/>
    <property type="match status" value="3"/>
</dbReference>
<reference evidence="9" key="1">
    <citation type="submission" date="2023-07" db="EMBL/GenBank/DDBJ databases">
        <authorList>
            <consortium name="AG Swart"/>
            <person name="Singh M."/>
            <person name="Singh A."/>
            <person name="Seah K."/>
            <person name="Emmerich C."/>
        </authorList>
    </citation>
    <scope>NUCLEOTIDE SEQUENCE</scope>
    <source>
        <strain evidence="9">DP1</strain>
    </source>
</reference>
<protein>
    <recommendedName>
        <fullName evidence="8">TNFR-Cys domain-containing protein</fullName>
    </recommendedName>
</protein>
<dbReference type="Gene3D" id="2.10.220.10">
    <property type="entry name" value="Hormone Receptor, Insulin-like Growth Factor Receptor 1, Chain A, domain 2"/>
    <property type="match status" value="2"/>
</dbReference>
<feature type="region of interest" description="Disordered" evidence="6">
    <location>
        <begin position="1627"/>
        <end position="1659"/>
    </location>
</feature>
<dbReference type="SMART" id="SM00736">
    <property type="entry name" value="CADG"/>
    <property type="match status" value="3"/>
</dbReference>
<dbReference type="GO" id="GO:0005509">
    <property type="term" value="F:calcium ion binding"/>
    <property type="evidence" value="ECO:0007669"/>
    <property type="project" value="InterPro"/>
</dbReference>
<feature type="transmembrane region" description="Helical" evidence="7">
    <location>
        <begin position="1405"/>
        <end position="1431"/>
    </location>
</feature>
<gene>
    <name evidence="9" type="ORF">ECRASSUSDP1_LOCUS17735</name>
</gene>
<evidence type="ECO:0000256" key="1">
    <source>
        <dbReference type="ARBA" id="ARBA00022729"/>
    </source>
</evidence>
<feature type="compositionally biased region" description="Basic and acidic residues" evidence="6">
    <location>
        <begin position="1699"/>
        <end position="1708"/>
    </location>
</feature>
<evidence type="ECO:0000256" key="3">
    <source>
        <dbReference type="ARBA" id="ARBA00023157"/>
    </source>
</evidence>
<feature type="transmembrane region" description="Helical" evidence="7">
    <location>
        <begin position="1489"/>
        <end position="1506"/>
    </location>
</feature>
<dbReference type="InterPro" id="IPR015919">
    <property type="entry name" value="Cadherin-like_sf"/>
</dbReference>
<keyword evidence="5" id="KW-0175">Coiled coil</keyword>
<feature type="compositionally biased region" description="Low complexity" evidence="6">
    <location>
        <begin position="1689"/>
        <end position="1698"/>
    </location>
</feature>
<feature type="domain" description="TNFR-Cys" evidence="8">
    <location>
        <begin position="925"/>
        <end position="973"/>
    </location>
</feature>
<keyword evidence="10" id="KW-1185">Reference proteome</keyword>
<dbReference type="Gene3D" id="2.60.40.10">
    <property type="entry name" value="Immunoglobulins"/>
    <property type="match status" value="5"/>
</dbReference>
<feature type="repeat" description="TNFR-Cys" evidence="4">
    <location>
        <begin position="925"/>
        <end position="973"/>
    </location>
</feature>
<dbReference type="PANTHER" id="PTHR39767:SF2">
    <property type="entry name" value="CHROMOSOME UNDETERMINED SCAFFOLD_1, WHOLE GENOME SHOTGUN SEQUENCE"/>
    <property type="match status" value="1"/>
</dbReference>
<evidence type="ECO:0000256" key="5">
    <source>
        <dbReference type="SAM" id="Coils"/>
    </source>
</evidence>
<dbReference type="SUPFAM" id="SSF49313">
    <property type="entry name" value="Cadherin-like"/>
    <property type="match status" value="5"/>
</dbReference>
<keyword evidence="7" id="KW-0812">Transmembrane</keyword>
<evidence type="ECO:0000313" key="10">
    <source>
        <dbReference type="Proteomes" id="UP001295684"/>
    </source>
</evidence>
<comment type="caution">
    <text evidence="4">Lacks conserved residue(s) required for the propagation of feature annotation.</text>
</comment>
<sequence>MKLTGTPSNSDIGNFTINFKVYDAYGKETTYTINLEISFNNAPVYTGPTKLEYDGFGLHPFSLNLSTIFNEPDTEDLTWTLTSVHGYLTWLSVDNTTNILSGTPTYKNFNYSLSLIINAFDPKGLTVTKQMHFNIKSNKYPTLIGVPSTTINCYEGVQCDYDFSAYAVDEAGDTIQYNDTYSSPTMGCMTFDKAAGTFSCMPTTSDVSGSVYYLYVYTNDQYKSYNGKTYKTFYIYIRPNRVPQLNTAFPNLTFVAGESISHTFAADMFVDPDGEPVTYTKSYPISDPSSWLSFDSSTRTFSGVPTVNSAVGTYKVTIYANDNNTNSAAGTTNFTITITQNYIPQLDQGLPAATAVPTFYEFTYTVPTDAFKDIENDSITIRVELVPPEFTVTYTPGDRTVRGTLTDNTKFGDFILKFHVEDSWNISTFTENLPIRINENFPPAIDFNAPDPSCIISHYALDYSVAKSSYSDNEGESLSFSHSVNDAKGAWISLSENTTHLLFSGTPDNTQFGNYTLSIIIKDSNPSVSPSEDNVTVCVTENKVPYLSGTPTSPSSVIVGFPFTYHFDLSWVGEHESEALTHQCSINPSPGWITCSQNTTHVSFTGTPNSNSLVGQYELSIDNIDPHVDVNNYTWTMNFTVNTNHPTAISSVENKELLVPDPLIWSYGAGVASDPEGLSFTNSIKFNGSTTIPSWLINDPDTFSFSIASTTNSLVGVHTISLVTDDGFNTPTERDFTLTINENTAPIKNQVLDNQAVVNFNYLHFVMNPVDVLFTDPDGRAMTSKIRQANGDPLPSFLTFNMLNNTLYGIPLGFHVGVWNLEYVAVDDYNLEGFISFKVTVKPCYFKCNNCTTDDFNQCLSCYSGYFLQYRQCKTECSGAYWANTLTDQCEQCHSYCSLCKDDTSSNCQVCSEGYFYLDNSCYQTCPDGYYGDTAGWTCKTCHEACTKCFGPERTECTECNNTLLYSLTETTCNKVTCVSGHYLNTTDLSCYPCGTGCDVCEYPDVNTCLTCNSIYKMLTPGACTHCNSVTGYSLNDFGVCKEICGDGMFLGEYECDDGNLENLDGCSNSCEVEVGYKCSGTTCYEIISPTAIVSRVSSENICTLTFSEPVKFSDFYAFNNSLKAYIKGPKSPYTFSYSIADSETLKRAKNFTSIQVNVHDILARIEGGGIEKIEFWFQNLTALTDITGNIMTEGRISGNLNFYDYISQGEKESAESGGNSMKYMLMTMFSTNLLLKIVISSSAALMWSLIHALQVFRYILMINIEMPKVVDILMKYLAVVIGEIDDIEAMLPDWFSQYVVNTTDLSVNVTLYDRFEANGYDTPFLALLFSKQMTIIFGSFLISLPIVYFGKKYLKKIPSINRKMNEIWTSFFWNAPLRTFSELYIEICLAFFLNTLNIQFLSTSGIICTSIMYAVAVFVLVWPFVLLNIISTPPKILKKPEFNDKYGTLTEDFMLSRTMYHRSYYIIFCFQRLLIAGILVMIYEKPVLQIFLCFAMQIAMIGYLMKVRPFKEELQQVICVSDEFTIVFGVIVLYNMYRNQANVDTNKKLAFLLIGVILVSLLKNFTAIFYISIKNGYLKCRNSIRKRIKHDEKKKKRLKKEALKKLEKLRKQREEQDLLENGVTFDTRHFGGPNSSSKLISSQNNKLNEKLSQTSEFKEENIPHNIRIRNMLEEKKLDVVIEVDELSSNSLSQISESSSKETEEEKNVTSGPEPEPLAKPHSQSFDLPSFSAKVTPPHRPNTSLLPDAPPPSESPKLSKIEEVQKEEDIKESDLASGVRMANHFYEFE</sequence>
<feature type="transmembrane region" description="Helical" evidence="7">
    <location>
        <begin position="1550"/>
        <end position="1572"/>
    </location>
</feature>
<feature type="transmembrane region" description="Helical" evidence="7">
    <location>
        <begin position="1372"/>
        <end position="1393"/>
    </location>
</feature>
<evidence type="ECO:0000313" key="9">
    <source>
        <dbReference type="EMBL" id="CAI2376366.1"/>
    </source>
</evidence>
<accession>A0AAD1XPM1</accession>
<feature type="region of interest" description="Disordered" evidence="6">
    <location>
        <begin position="1689"/>
        <end position="1775"/>
    </location>
</feature>
<dbReference type="InterPro" id="IPR006644">
    <property type="entry name" value="Cadg"/>
</dbReference>
<dbReference type="PANTHER" id="PTHR39767">
    <property type="entry name" value="CALCIUM/CALMODULIN-BINDING MEMBRANE PROTEIN PCM4-RELATED"/>
    <property type="match status" value="1"/>
</dbReference>
<feature type="transmembrane region" description="Helical" evidence="7">
    <location>
        <begin position="1465"/>
        <end position="1483"/>
    </location>
</feature>
<feature type="coiled-coil region" evidence="5">
    <location>
        <begin position="1582"/>
        <end position="1620"/>
    </location>
</feature>
<dbReference type="SUPFAM" id="SSF57184">
    <property type="entry name" value="Growth factor receptor domain"/>
    <property type="match status" value="1"/>
</dbReference>
<keyword evidence="1" id="KW-0732">Signal</keyword>
<dbReference type="EMBL" id="CAMPGE010017923">
    <property type="protein sequence ID" value="CAI2376366.1"/>
    <property type="molecule type" value="Genomic_DNA"/>
</dbReference>
<evidence type="ECO:0000259" key="8">
    <source>
        <dbReference type="PROSITE" id="PS50050"/>
    </source>
</evidence>